<evidence type="ECO:0000313" key="4">
    <source>
        <dbReference type="EMBL" id="EIG52270.1"/>
    </source>
</evidence>
<dbReference type="OrthoDB" id="257751at2"/>
<keyword evidence="1" id="KW-0808">Transferase</keyword>
<dbReference type="PANTHER" id="PTHR47363:SF1">
    <property type="entry name" value="GLUCOKINASE"/>
    <property type="match status" value="1"/>
</dbReference>
<evidence type="ECO:0000256" key="2">
    <source>
        <dbReference type="ARBA" id="ARBA00022777"/>
    </source>
</evidence>
<dbReference type="AlphaFoldDB" id="I2PXL4"/>
<dbReference type="InterPro" id="IPR003836">
    <property type="entry name" value="Glucokinase"/>
</dbReference>
<dbReference type="PANTHER" id="PTHR47363">
    <property type="entry name" value="GLUCOKINASE"/>
    <property type="match status" value="1"/>
</dbReference>
<dbReference type="eggNOG" id="COG0837">
    <property type="taxonomic scope" value="Bacteria"/>
</dbReference>
<dbReference type="STRING" id="596152.DesU5LDRAFT_0565"/>
<evidence type="ECO:0000256" key="3">
    <source>
        <dbReference type="RuleBase" id="RU004046"/>
    </source>
</evidence>
<gene>
    <name evidence="4" type="ORF">DesU5LDRAFT_0565</name>
</gene>
<reference evidence="4" key="1">
    <citation type="submission" date="2011-11" db="EMBL/GenBank/DDBJ databases">
        <title>Improved High-Quality Draft sequence of Desulfovibrio sp. U5L.</title>
        <authorList>
            <consortium name="US DOE Joint Genome Institute"/>
            <person name="Lucas S."/>
            <person name="Han J."/>
            <person name="Lapidus A."/>
            <person name="Cheng J.-F."/>
            <person name="Goodwin L."/>
            <person name="Pitluck S."/>
            <person name="Peters L."/>
            <person name="Ovchinnikova G."/>
            <person name="Held B."/>
            <person name="Detter J.C."/>
            <person name="Han C."/>
            <person name="Tapia R."/>
            <person name="Land M."/>
            <person name="Hauser L."/>
            <person name="Kyrpides N."/>
            <person name="Ivanova N."/>
            <person name="Pagani I."/>
            <person name="Gabster J."/>
            <person name="Walker C."/>
            <person name="Stolyar S."/>
            <person name="Stahl D."/>
            <person name="Arkin A."/>
            <person name="Dehal P."/>
            <person name="Hazen T."/>
            <person name="Woyke T."/>
        </authorList>
    </citation>
    <scope>NUCLEOTIDE SEQUENCE [LARGE SCALE GENOMIC DNA]</scope>
    <source>
        <strain evidence="4">U5L</strain>
    </source>
</reference>
<dbReference type="EMBL" id="JH600068">
    <property type="protein sequence ID" value="EIG52270.1"/>
    <property type="molecule type" value="Genomic_DNA"/>
</dbReference>
<dbReference type="GO" id="GO:0005536">
    <property type="term" value="F:D-glucose binding"/>
    <property type="evidence" value="ECO:0007669"/>
    <property type="project" value="InterPro"/>
</dbReference>
<keyword evidence="2 4" id="KW-0418">Kinase</keyword>
<comment type="similarity">
    <text evidence="3">Belongs to the bacterial glucokinase family.</text>
</comment>
<name>I2PXL4_9BACT</name>
<dbReference type="InterPro" id="IPR043129">
    <property type="entry name" value="ATPase_NBD"/>
</dbReference>
<dbReference type="Gene3D" id="3.30.420.40">
    <property type="match status" value="1"/>
</dbReference>
<dbReference type="GO" id="GO:0006096">
    <property type="term" value="P:glycolytic process"/>
    <property type="evidence" value="ECO:0007669"/>
    <property type="project" value="InterPro"/>
</dbReference>
<protein>
    <submittedName>
        <fullName evidence="4">Glucokinase</fullName>
    </submittedName>
</protein>
<accession>I2PXL4</accession>
<sequence>MPRDTAPTDRHLLAADIGGTNSRFGHFTLSPSGDLALVSSVWLPTKSADSFVELLHRLPGAGFTLPLAQAEAAVFAVPGAVVGRTVTFANIDWTLDLDDVSAAFGLARTACVNDFLAQAHGCRLLGDDAEVVLPGGMDPDRVQAVIGAGTGLGHAALAPLEPVERGGYKVLPSEKGHASASFFGDEENAFAAYLCRRTGEAYVRGDTVLSGSGLAHLHRFLTGEDLSPAEVGASLTPDSRTTALFARFYGRAARDYALTVLATGGVYVSGGVAAKNPLLVTHPEFSREFLDSPTYGDLLQTIAVRLVRDEQTGLYGAAWVAAHLLAQSS</sequence>
<dbReference type="GO" id="GO:0004340">
    <property type="term" value="F:glucokinase activity"/>
    <property type="evidence" value="ECO:0007669"/>
    <property type="project" value="InterPro"/>
</dbReference>
<dbReference type="SUPFAM" id="SSF53067">
    <property type="entry name" value="Actin-like ATPase domain"/>
    <property type="match status" value="1"/>
</dbReference>
<dbReference type="HOGENOM" id="CLU_042582_0_0_7"/>
<dbReference type="Gene3D" id="3.40.367.20">
    <property type="match status" value="1"/>
</dbReference>
<dbReference type="Pfam" id="PF02685">
    <property type="entry name" value="Glucokinase"/>
    <property type="match status" value="1"/>
</dbReference>
<proteinExistence type="inferred from homology"/>
<dbReference type="CDD" id="cd24008">
    <property type="entry name" value="ASKHA_NBD_GLK"/>
    <property type="match status" value="1"/>
</dbReference>
<dbReference type="GO" id="GO:0005524">
    <property type="term" value="F:ATP binding"/>
    <property type="evidence" value="ECO:0007669"/>
    <property type="project" value="InterPro"/>
</dbReference>
<organism evidence="4">
    <name type="scientific">Desulfovibrio sp. U5L</name>
    <dbReference type="NCBI Taxonomy" id="596152"/>
    <lineage>
        <taxon>Bacteria</taxon>
        <taxon>Pseudomonadati</taxon>
        <taxon>Thermodesulfobacteriota</taxon>
        <taxon>Desulfovibrionia</taxon>
        <taxon>Desulfovibrionales</taxon>
        <taxon>Desulfovibrionaceae</taxon>
        <taxon>Desulfovibrio</taxon>
    </lineage>
</organism>
<evidence type="ECO:0000256" key="1">
    <source>
        <dbReference type="ARBA" id="ARBA00022679"/>
    </source>
</evidence>